<gene>
    <name evidence="2" type="ORF">B7463_g3888</name>
</gene>
<dbReference type="InterPro" id="IPR011009">
    <property type="entry name" value="Kinase-like_dom_sf"/>
</dbReference>
<keyword evidence="3" id="KW-1185">Reference proteome</keyword>
<accession>A0A3E2HGF2</accession>
<dbReference type="Pfam" id="PF01636">
    <property type="entry name" value="APH"/>
    <property type="match status" value="1"/>
</dbReference>
<evidence type="ECO:0000313" key="3">
    <source>
        <dbReference type="Proteomes" id="UP000258309"/>
    </source>
</evidence>
<reference evidence="2 3" key="1">
    <citation type="submission" date="2018-05" db="EMBL/GenBank/DDBJ databases">
        <title>Draft genome sequence of Scytalidium lignicola DSM 105466, a ubiquitous saprotrophic fungus.</title>
        <authorList>
            <person name="Buettner E."/>
            <person name="Gebauer A.M."/>
            <person name="Hofrichter M."/>
            <person name="Liers C."/>
            <person name="Kellner H."/>
        </authorList>
    </citation>
    <scope>NUCLEOTIDE SEQUENCE [LARGE SCALE GENOMIC DNA]</scope>
    <source>
        <strain evidence="2 3">DSM 105466</strain>
    </source>
</reference>
<dbReference type="OMA" id="THNMTDM"/>
<sequence length="510" mass="58793">MYDGQEELDSLVWDKNDEDSDKAQKQMRLKITCRKVEDLAREKFGKPATLISPLVMGGFNILYRIRLEGISPDIMIRLPCPSLVQFPAEKIVQEAATAALIAKQTQLPIPRHLFYGDDLTVGPFVIMERIENCGSISAKLTRPSEDPSAPHVLDPNILETTLEAIWVKVAHCLLQLSRITFPRIGSLVEVGKGNYEVRGRPITHNMTDMIRLANIPRGVLPPKGKTYDTADEWYTALADMHIAQLIFQHNDLVTSEDDCRNKYVARQIFRRLAKQGRLSIFGFAEDTWSAQSSNISASLLLPAPSGFDLIRLWGDDFRPGNILLTELDEIAALIDWEYTYVGPTQFILDPPWWLLIETAEMWSSGVDEWRKTYDMRLETWLSAMKKAEADMTEPNPLPAPLSTYMQESWETGRFFLSYGARKSWAFDTMYWKFLDERFFGDRESSVLKNDLWKTRLHLLSEEERAAMEPFVERKMVESKTRCIINWDSTKAQQRFLSYCLIERKRKERSN</sequence>
<dbReference type="SUPFAM" id="SSF56112">
    <property type="entry name" value="Protein kinase-like (PK-like)"/>
    <property type="match status" value="1"/>
</dbReference>
<feature type="non-terminal residue" evidence="2">
    <location>
        <position position="510"/>
    </location>
</feature>
<comment type="caution">
    <text evidence="2">The sequence shown here is derived from an EMBL/GenBank/DDBJ whole genome shotgun (WGS) entry which is preliminary data.</text>
</comment>
<feature type="non-terminal residue" evidence="2">
    <location>
        <position position="1"/>
    </location>
</feature>
<dbReference type="InterPro" id="IPR002575">
    <property type="entry name" value="Aminoglycoside_PTrfase"/>
</dbReference>
<dbReference type="InterPro" id="IPR051678">
    <property type="entry name" value="AGP_Transferase"/>
</dbReference>
<protein>
    <recommendedName>
        <fullName evidence="1">Aminoglycoside phosphotransferase domain-containing protein</fullName>
    </recommendedName>
</protein>
<dbReference type="EMBL" id="NCSJ02000054">
    <property type="protein sequence ID" value="RFU32457.1"/>
    <property type="molecule type" value="Genomic_DNA"/>
</dbReference>
<proteinExistence type="predicted"/>
<dbReference type="Proteomes" id="UP000258309">
    <property type="component" value="Unassembled WGS sequence"/>
</dbReference>
<organism evidence="2 3">
    <name type="scientific">Scytalidium lignicola</name>
    <name type="common">Hyphomycete</name>
    <dbReference type="NCBI Taxonomy" id="5539"/>
    <lineage>
        <taxon>Eukaryota</taxon>
        <taxon>Fungi</taxon>
        <taxon>Dikarya</taxon>
        <taxon>Ascomycota</taxon>
        <taxon>Pezizomycotina</taxon>
        <taxon>Leotiomycetes</taxon>
        <taxon>Leotiomycetes incertae sedis</taxon>
        <taxon>Scytalidium</taxon>
    </lineage>
</organism>
<feature type="domain" description="Aminoglycoside phosphotransferase" evidence="1">
    <location>
        <begin position="257"/>
        <end position="344"/>
    </location>
</feature>
<evidence type="ECO:0000259" key="1">
    <source>
        <dbReference type="Pfam" id="PF01636"/>
    </source>
</evidence>
<dbReference type="OrthoDB" id="5412996at2759"/>
<evidence type="ECO:0000313" key="2">
    <source>
        <dbReference type="EMBL" id="RFU32457.1"/>
    </source>
</evidence>
<dbReference type="PANTHER" id="PTHR21310">
    <property type="entry name" value="AMINOGLYCOSIDE PHOSPHOTRANSFERASE-RELATED-RELATED"/>
    <property type="match status" value="1"/>
</dbReference>
<dbReference type="PANTHER" id="PTHR21310:SF37">
    <property type="entry name" value="AMINOGLYCOSIDE PHOSPHOTRANSFERASE DOMAIN-CONTAINING PROTEIN"/>
    <property type="match status" value="1"/>
</dbReference>
<dbReference type="AlphaFoldDB" id="A0A3E2HGF2"/>
<name>A0A3E2HGF2_SCYLI</name>